<accession>A0A7N4V3V2</accession>
<dbReference type="InParanoid" id="A0A7N4V3V2"/>
<reference evidence="1" key="3">
    <citation type="submission" date="2025-09" db="UniProtKB">
        <authorList>
            <consortium name="Ensembl"/>
        </authorList>
    </citation>
    <scope>IDENTIFICATION</scope>
</reference>
<reference evidence="1" key="2">
    <citation type="submission" date="2025-08" db="UniProtKB">
        <authorList>
            <consortium name="Ensembl"/>
        </authorList>
    </citation>
    <scope>IDENTIFICATION</scope>
</reference>
<dbReference type="Proteomes" id="UP000007648">
    <property type="component" value="Unassembled WGS sequence"/>
</dbReference>
<keyword evidence="2" id="KW-1185">Reference proteome</keyword>
<protein>
    <submittedName>
        <fullName evidence="1">Uncharacterized protein</fullName>
    </submittedName>
</protein>
<name>A0A7N4V3V2_SARHA</name>
<organism evidence="1 2">
    <name type="scientific">Sarcophilus harrisii</name>
    <name type="common">Tasmanian devil</name>
    <name type="synonym">Sarcophilus laniarius</name>
    <dbReference type="NCBI Taxonomy" id="9305"/>
    <lineage>
        <taxon>Eukaryota</taxon>
        <taxon>Metazoa</taxon>
        <taxon>Chordata</taxon>
        <taxon>Craniata</taxon>
        <taxon>Vertebrata</taxon>
        <taxon>Euteleostomi</taxon>
        <taxon>Mammalia</taxon>
        <taxon>Metatheria</taxon>
        <taxon>Dasyuromorphia</taxon>
        <taxon>Dasyuridae</taxon>
        <taxon>Sarcophilus</taxon>
    </lineage>
</organism>
<sequence>NELFDKNCWENWKLAWQKLGIDPHLTEYTKIRSKWVHDLGIKNEIINKLEEHRIVYLSDLWKRKEFMTKEELEITIDYKIENFDYIKLKMFCTNKTKADKIRRETINSEKFLQSNVLIKASFPKYIEN</sequence>
<dbReference type="GeneTree" id="ENSGT00940000153064"/>
<dbReference type="AlphaFoldDB" id="A0A7N4V3V2"/>
<reference evidence="1 2" key="1">
    <citation type="journal article" date="2011" name="Proc. Natl. Acad. Sci. U.S.A.">
        <title>Genetic diversity and population structure of the endangered marsupial Sarcophilus harrisii (Tasmanian devil).</title>
        <authorList>
            <person name="Miller W."/>
            <person name="Hayes V.M."/>
            <person name="Ratan A."/>
            <person name="Petersen D.C."/>
            <person name="Wittekindt N.E."/>
            <person name="Miller J."/>
            <person name="Walenz B."/>
            <person name="Knight J."/>
            <person name="Qi J."/>
            <person name="Zhao F."/>
            <person name="Wang Q."/>
            <person name="Bedoya-Reina O.C."/>
            <person name="Katiyar N."/>
            <person name="Tomsho L.P."/>
            <person name="Kasson L.M."/>
            <person name="Hardie R.A."/>
            <person name="Woodbridge P."/>
            <person name="Tindall E.A."/>
            <person name="Bertelsen M.F."/>
            <person name="Dixon D."/>
            <person name="Pyecroft S."/>
            <person name="Helgen K.M."/>
            <person name="Lesk A.M."/>
            <person name="Pringle T.H."/>
            <person name="Patterson N."/>
            <person name="Zhang Y."/>
            <person name="Kreiss A."/>
            <person name="Woods G.M."/>
            <person name="Jones M.E."/>
            <person name="Schuster S.C."/>
        </authorList>
    </citation>
    <scope>NUCLEOTIDE SEQUENCE [LARGE SCALE GENOMIC DNA]</scope>
</reference>
<evidence type="ECO:0000313" key="1">
    <source>
        <dbReference type="Ensembl" id="ENSSHAP00000037338.1"/>
    </source>
</evidence>
<evidence type="ECO:0000313" key="2">
    <source>
        <dbReference type="Proteomes" id="UP000007648"/>
    </source>
</evidence>
<proteinExistence type="predicted"/>
<dbReference type="Ensembl" id="ENSSHAT00000043627.1">
    <property type="protein sequence ID" value="ENSSHAP00000037338.1"/>
    <property type="gene ID" value="ENSSHAG00000024192.1"/>
</dbReference>